<reference evidence="2 3" key="1">
    <citation type="submission" date="2018-01" db="EMBL/GenBank/DDBJ databases">
        <title>Genome characterization of the sugarcane-associated fungus Trichoderma ghanense CCMA-1212 and their application in lignocelulose bioconversion.</title>
        <authorList>
            <person name="Steindorff A.S."/>
            <person name="Mendes T.D."/>
            <person name="Vilela E.S.D."/>
            <person name="Rodrigues D.S."/>
            <person name="Formighieri E.F."/>
            <person name="Melo I.S."/>
            <person name="Favaro L.C.L."/>
        </authorList>
    </citation>
    <scope>NUCLEOTIDE SEQUENCE [LARGE SCALE GENOMIC DNA]</scope>
    <source>
        <strain evidence="2 3">CCMA-1212</strain>
    </source>
</reference>
<feature type="compositionally biased region" description="Gly residues" evidence="1">
    <location>
        <begin position="115"/>
        <end position="126"/>
    </location>
</feature>
<organism evidence="2 3">
    <name type="scientific">Trichoderma ghanense</name>
    <dbReference type="NCBI Taxonomy" id="65468"/>
    <lineage>
        <taxon>Eukaryota</taxon>
        <taxon>Fungi</taxon>
        <taxon>Dikarya</taxon>
        <taxon>Ascomycota</taxon>
        <taxon>Pezizomycotina</taxon>
        <taxon>Sordariomycetes</taxon>
        <taxon>Hypocreomycetidae</taxon>
        <taxon>Hypocreales</taxon>
        <taxon>Hypocreaceae</taxon>
        <taxon>Trichoderma</taxon>
    </lineage>
</organism>
<feature type="compositionally biased region" description="Acidic residues" evidence="1">
    <location>
        <begin position="152"/>
        <end position="162"/>
    </location>
</feature>
<comment type="caution">
    <text evidence="2">The sequence shown here is derived from an EMBL/GenBank/DDBJ whole genome shotgun (WGS) entry which is preliminary data.</text>
</comment>
<feature type="region of interest" description="Disordered" evidence="1">
    <location>
        <begin position="1"/>
        <end position="20"/>
    </location>
</feature>
<evidence type="ECO:0000256" key="1">
    <source>
        <dbReference type="SAM" id="MobiDB-lite"/>
    </source>
</evidence>
<feature type="region of interest" description="Disordered" evidence="1">
    <location>
        <begin position="43"/>
        <end position="248"/>
    </location>
</feature>
<protein>
    <submittedName>
        <fullName evidence="2">Uncharacterized protein</fullName>
    </submittedName>
</protein>
<name>A0ABY2H8N2_9HYPO</name>
<evidence type="ECO:0000313" key="2">
    <source>
        <dbReference type="EMBL" id="TFB04644.1"/>
    </source>
</evidence>
<dbReference type="EMBL" id="PPTA01000004">
    <property type="protein sequence ID" value="TFB04644.1"/>
    <property type="molecule type" value="Genomic_DNA"/>
</dbReference>
<feature type="compositionally biased region" description="Basic and acidic residues" evidence="1">
    <location>
        <begin position="198"/>
        <end position="216"/>
    </location>
</feature>
<gene>
    <name evidence="2" type="ORF">CCMA1212_003376</name>
</gene>
<dbReference type="GeneID" id="300575176"/>
<dbReference type="RefSeq" id="XP_073560845.1">
    <property type="nucleotide sequence ID" value="XM_073700726.1"/>
</dbReference>
<feature type="compositionally biased region" description="Basic and acidic residues" evidence="1">
    <location>
        <begin position="236"/>
        <end position="248"/>
    </location>
</feature>
<evidence type="ECO:0000313" key="3">
    <source>
        <dbReference type="Proteomes" id="UP001642720"/>
    </source>
</evidence>
<feature type="compositionally biased region" description="Low complexity" evidence="1">
    <location>
        <begin position="45"/>
        <end position="60"/>
    </location>
</feature>
<proteinExistence type="predicted"/>
<keyword evidence="3" id="KW-1185">Reference proteome</keyword>
<feature type="compositionally biased region" description="Basic and acidic residues" evidence="1">
    <location>
        <begin position="163"/>
        <end position="189"/>
    </location>
</feature>
<accession>A0ABY2H8N2</accession>
<dbReference type="Proteomes" id="UP001642720">
    <property type="component" value="Unassembled WGS sequence"/>
</dbReference>
<sequence>MPPPSSSSSSSKSSPLPLAPNRASIANEISLLLSRRTALLKTLNPTPLTSSASSTSPSTSSRKHAPNADAIEQLFSGPRPNQGVGYVPERNDAAASTQDQTLRRKLLGKNYKNGKNGGGVMKGRGGAESESDEEEGRSALGKRKRKRSMREEAEEQSNEGEGENGKVDGAGERHAEEGEGGKGEEGRRDEEEEEEEEGKSVHDNGDDAAPVKEKAAVSDNAADEAKRNKKKRKRQREKEKQRQKREQK</sequence>
<feature type="compositionally biased region" description="Low complexity" evidence="1">
    <location>
        <begin position="1"/>
        <end position="16"/>
    </location>
</feature>